<evidence type="ECO:0000256" key="4">
    <source>
        <dbReference type="ARBA" id="ARBA00022833"/>
    </source>
</evidence>
<evidence type="ECO:0000256" key="8">
    <source>
        <dbReference type="SAM" id="MobiDB-lite"/>
    </source>
</evidence>
<feature type="region of interest" description="Disordered" evidence="8">
    <location>
        <begin position="81"/>
        <end position="150"/>
    </location>
</feature>
<dbReference type="PRINTS" id="PR01407">
    <property type="entry name" value="BUTYPHLNCDUF"/>
</dbReference>
<dbReference type="InParanoid" id="A0A3P8VIU3"/>
<name>A0A3P8VIU3_CYNSE</name>
<dbReference type="Gene3D" id="4.10.830.40">
    <property type="match status" value="1"/>
</dbReference>
<evidence type="ECO:0000313" key="12">
    <source>
        <dbReference type="Ensembl" id="ENSCSEP00000013181.1"/>
    </source>
</evidence>
<dbReference type="AlphaFoldDB" id="A0A3P8VIU3"/>
<feature type="coiled-coil region" evidence="7">
    <location>
        <begin position="417"/>
        <end position="455"/>
    </location>
</feature>
<dbReference type="FunFam" id="2.60.120.920:FF:000004">
    <property type="entry name" value="Butyrophilin subfamily 1 member A1"/>
    <property type="match status" value="1"/>
</dbReference>
<dbReference type="GO" id="GO:0004842">
    <property type="term" value="F:ubiquitin-protein transferase activity"/>
    <property type="evidence" value="ECO:0007669"/>
    <property type="project" value="InterPro"/>
</dbReference>
<evidence type="ECO:0000256" key="5">
    <source>
        <dbReference type="ARBA" id="ARBA00022859"/>
    </source>
</evidence>
<dbReference type="GO" id="GO:0008270">
    <property type="term" value="F:zinc ion binding"/>
    <property type="evidence" value="ECO:0007669"/>
    <property type="project" value="UniProtKB-KW"/>
</dbReference>
<dbReference type="InterPro" id="IPR001870">
    <property type="entry name" value="B30.2/SPRY"/>
</dbReference>
<dbReference type="Pfam" id="PF13765">
    <property type="entry name" value="PRY"/>
    <property type="match status" value="1"/>
</dbReference>
<dbReference type="Pfam" id="PF13445">
    <property type="entry name" value="zf-RING_UBOX"/>
    <property type="match status" value="1"/>
</dbReference>
<keyword evidence="1" id="KW-0399">Innate immunity</keyword>
<reference evidence="12" key="3">
    <citation type="submission" date="2025-09" db="UniProtKB">
        <authorList>
            <consortium name="Ensembl"/>
        </authorList>
    </citation>
    <scope>IDENTIFICATION</scope>
</reference>
<dbReference type="InterPro" id="IPR003879">
    <property type="entry name" value="Butyrophylin_SPRY"/>
</dbReference>
<dbReference type="Ensembl" id="ENSCSET00000013341.1">
    <property type="protein sequence ID" value="ENSCSEP00000013181.1"/>
    <property type="gene ID" value="ENSCSEG00000008517.1"/>
</dbReference>
<keyword evidence="2" id="KW-0479">Metal-binding</keyword>
<feature type="domain" description="RING-type" evidence="9">
    <location>
        <begin position="183"/>
        <end position="223"/>
    </location>
</feature>
<dbReference type="PANTHER" id="PTHR25465">
    <property type="entry name" value="B-BOX DOMAIN CONTAINING"/>
    <property type="match status" value="1"/>
</dbReference>
<evidence type="ECO:0000259" key="11">
    <source>
        <dbReference type="PROSITE" id="PS50188"/>
    </source>
</evidence>
<feature type="domain" description="B30.2/SPRY" evidence="11">
    <location>
        <begin position="508"/>
        <end position="698"/>
    </location>
</feature>
<dbReference type="STRING" id="244447.ENSCSEP00000013181"/>
<dbReference type="SUPFAM" id="SSF57845">
    <property type="entry name" value="B-box zinc-binding domain"/>
    <property type="match status" value="1"/>
</dbReference>
<proteinExistence type="predicted"/>
<evidence type="ECO:0000313" key="13">
    <source>
        <dbReference type="Proteomes" id="UP000265120"/>
    </source>
</evidence>
<evidence type="ECO:0000256" key="6">
    <source>
        <dbReference type="PROSITE-ProRule" id="PRU00024"/>
    </source>
</evidence>
<dbReference type="Pfam" id="PF00643">
    <property type="entry name" value="zf-B_box"/>
    <property type="match status" value="1"/>
</dbReference>
<dbReference type="SMART" id="SM00504">
    <property type="entry name" value="Ubox"/>
    <property type="match status" value="1"/>
</dbReference>
<dbReference type="Gene3D" id="2.60.120.920">
    <property type="match status" value="1"/>
</dbReference>
<dbReference type="InterPro" id="IPR043136">
    <property type="entry name" value="B30.2/SPRY_sf"/>
</dbReference>
<dbReference type="GO" id="GO:0016567">
    <property type="term" value="P:protein ubiquitination"/>
    <property type="evidence" value="ECO:0007669"/>
    <property type="project" value="InterPro"/>
</dbReference>
<dbReference type="PROSITE" id="PS50119">
    <property type="entry name" value="ZF_BBOX"/>
    <property type="match status" value="1"/>
</dbReference>
<dbReference type="GO" id="GO:0045087">
    <property type="term" value="P:innate immune response"/>
    <property type="evidence" value="ECO:0007669"/>
    <property type="project" value="UniProtKB-KW"/>
</dbReference>
<reference evidence="12 13" key="1">
    <citation type="journal article" date="2014" name="Nat. Genet.">
        <title>Whole-genome sequence of a flatfish provides insights into ZW sex chromosome evolution and adaptation to a benthic lifestyle.</title>
        <authorList>
            <person name="Chen S."/>
            <person name="Zhang G."/>
            <person name="Shao C."/>
            <person name="Huang Q."/>
            <person name="Liu G."/>
            <person name="Zhang P."/>
            <person name="Song W."/>
            <person name="An N."/>
            <person name="Chalopin D."/>
            <person name="Volff J.N."/>
            <person name="Hong Y."/>
            <person name="Li Q."/>
            <person name="Sha Z."/>
            <person name="Zhou H."/>
            <person name="Xie M."/>
            <person name="Yu Q."/>
            <person name="Liu Y."/>
            <person name="Xiang H."/>
            <person name="Wang N."/>
            <person name="Wu K."/>
            <person name="Yang C."/>
            <person name="Zhou Q."/>
            <person name="Liao X."/>
            <person name="Yang L."/>
            <person name="Hu Q."/>
            <person name="Zhang J."/>
            <person name="Meng L."/>
            <person name="Jin L."/>
            <person name="Tian Y."/>
            <person name="Lian J."/>
            <person name="Yang J."/>
            <person name="Miao G."/>
            <person name="Liu S."/>
            <person name="Liang Z."/>
            <person name="Yan F."/>
            <person name="Li Y."/>
            <person name="Sun B."/>
            <person name="Zhang H."/>
            <person name="Zhang J."/>
            <person name="Zhu Y."/>
            <person name="Du M."/>
            <person name="Zhao Y."/>
            <person name="Schartl M."/>
            <person name="Tang Q."/>
            <person name="Wang J."/>
        </authorList>
    </citation>
    <scope>NUCLEOTIDE SEQUENCE</scope>
</reference>
<dbReference type="SUPFAM" id="SSF57850">
    <property type="entry name" value="RING/U-box"/>
    <property type="match status" value="1"/>
</dbReference>
<dbReference type="Pfam" id="PF00622">
    <property type="entry name" value="SPRY"/>
    <property type="match status" value="1"/>
</dbReference>
<evidence type="ECO:0000259" key="9">
    <source>
        <dbReference type="PROSITE" id="PS50089"/>
    </source>
</evidence>
<dbReference type="InterPro" id="IPR006574">
    <property type="entry name" value="PRY"/>
</dbReference>
<dbReference type="InterPro" id="IPR003613">
    <property type="entry name" value="Ubox_domain"/>
</dbReference>
<evidence type="ECO:0000256" key="7">
    <source>
        <dbReference type="SAM" id="Coils"/>
    </source>
</evidence>
<accession>A0A3P8VIU3</accession>
<dbReference type="SMART" id="SM00589">
    <property type="entry name" value="PRY"/>
    <property type="match status" value="1"/>
</dbReference>
<dbReference type="InterPro" id="IPR051051">
    <property type="entry name" value="E3_ubiq-ligase_TRIM/RNF"/>
</dbReference>
<dbReference type="PROSITE" id="PS00518">
    <property type="entry name" value="ZF_RING_1"/>
    <property type="match status" value="1"/>
</dbReference>
<dbReference type="InterPro" id="IPR013083">
    <property type="entry name" value="Znf_RING/FYVE/PHD"/>
</dbReference>
<dbReference type="Proteomes" id="UP000265120">
    <property type="component" value="Chromosome 16"/>
</dbReference>
<evidence type="ECO:0000256" key="1">
    <source>
        <dbReference type="ARBA" id="ARBA00022588"/>
    </source>
</evidence>
<evidence type="ECO:0000256" key="3">
    <source>
        <dbReference type="ARBA" id="ARBA00022771"/>
    </source>
</evidence>
<dbReference type="InterPro" id="IPR058030">
    <property type="entry name" value="TRIM8/14/16/25/29/45/65_CC"/>
</dbReference>
<dbReference type="InterPro" id="IPR003877">
    <property type="entry name" value="SPRY_dom"/>
</dbReference>
<dbReference type="FunCoup" id="A0A3P8VIU3">
    <property type="interactions" value="650"/>
</dbReference>
<dbReference type="OMA" id="KHKTHEF"/>
<dbReference type="SMART" id="SM00449">
    <property type="entry name" value="SPRY"/>
    <property type="match status" value="1"/>
</dbReference>
<dbReference type="PANTHER" id="PTHR25465:SF32">
    <property type="entry name" value="BLOODTHIRSTY-RELATED GENE FAMILY, MEMBER 16 ISOFORM X1-RELATED"/>
    <property type="match status" value="1"/>
</dbReference>
<dbReference type="Gene3D" id="3.30.160.60">
    <property type="entry name" value="Classic Zinc Finger"/>
    <property type="match status" value="1"/>
</dbReference>
<dbReference type="InterPro" id="IPR027370">
    <property type="entry name" value="Znf-RING_euk"/>
</dbReference>
<keyword evidence="5" id="KW-0391">Immunity</keyword>
<dbReference type="PROSITE" id="PS50188">
    <property type="entry name" value="B302_SPRY"/>
    <property type="match status" value="1"/>
</dbReference>
<dbReference type="Gene3D" id="3.30.40.10">
    <property type="entry name" value="Zinc/RING finger domain, C3HC4 (zinc finger)"/>
    <property type="match status" value="1"/>
</dbReference>
<keyword evidence="3 6" id="KW-0863">Zinc-finger</keyword>
<dbReference type="Pfam" id="PF25600">
    <property type="entry name" value="TRIM_CC"/>
    <property type="match status" value="1"/>
</dbReference>
<reference evidence="12" key="2">
    <citation type="submission" date="2025-08" db="UniProtKB">
        <authorList>
            <consortium name="Ensembl"/>
        </authorList>
    </citation>
    <scope>IDENTIFICATION</scope>
</reference>
<dbReference type="CDD" id="cd13733">
    <property type="entry name" value="SPRY_PRY_C-I_1"/>
    <property type="match status" value="1"/>
</dbReference>
<evidence type="ECO:0000259" key="10">
    <source>
        <dbReference type="PROSITE" id="PS50119"/>
    </source>
</evidence>
<protein>
    <submittedName>
        <fullName evidence="12">Zinc finger protein 3 homolog</fullName>
    </submittedName>
</protein>
<organism evidence="12 13">
    <name type="scientific">Cynoglossus semilaevis</name>
    <name type="common">Tongue sole</name>
    <dbReference type="NCBI Taxonomy" id="244447"/>
    <lineage>
        <taxon>Eukaryota</taxon>
        <taxon>Metazoa</taxon>
        <taxon>Chordata</taxon>
        <taxon>Craniata</taxon>
        <taxon>Vertebrata</taxon>
        <taxon>Euteleostomi</taxon>
        <taxon>Actinopterygii</taxon>
        <taxon>Neopterygii</taxon>
        <taxon>Teleostei</taxon>
        <taxon>Neoteleostei</taxon>
        <taxon>Acanthomorphata</taxon>
        <taxon>Carangaria</taxon>
        <taxon>Pleuronectiformes</taxon>
        <taxon>Pleuronectoidei</taxon>
        <taxon>Cynoglossidae</taxon>
        <taxon>Cynoglossinae</taxon>
        <taxon>Cynoglossus</taxon>
    </lineage>
</organism>
<feature type="domain" description="B box-type" evidence="10">
    <location>
        <begin position="308"/>
        <end position="348"/>
    </location>
</feature>
<dbReference type="InterPro" id="IPR017907">
    <property type="entry name" value="Znf_RING_CS"/>
</dbReference>
<feature type="compositionally biased region" description="Acidic residues" evidence="8">
    <location>
        <begin position="128"/>
        <end position="146"/>
    </location>
</feature>
<dbReference type="SMART" id="SM00184">
    <property type="entry name" value="RING"/>
    <property type="match status" value="1"/>
</dbReference>
<dbReference type="GO" id="GO:0005737">
    <property type="term" value="C:cytoplasm"/>
    <property type="evidence" value="ECO:0007669"/>
    <property type="project" value="UniProtKB-ARBA"/>
</dbReference>
<dbReference type="InterPro" id="IPR001841">
    <property type="entry name" value="Znf_RING"/>
</dbReference>
<keyword evidence="4" id="KW-0862">Zinc</keyword>
<evidence type="ECO:0000256" key="2">
    <source>
        <dbReference type="ARBA" id="ARBA00022723"/>
    </source>
</evidence>
<dbReference type="PROSITE" id="PS50089">
    <property type="entry name" value="ZF_RING_2"/>
    <property type="match status" value="1"/>
</dbReference>
<keyword evidence="13" id="KW-1185">Reference proteome</keyword>
<keyword evidence="7" id="KW-0175">Coiled coil</keyword>
<dbReference type="InterPro" id="IPR013320">
    <property type="entry name" value="ConA-like_dom_sf"/>
</dbReference>
<dbReference type="InterPro" id="IPR000315">
    <property type="entry name" value="Znf_B-box"/>
</dbReference>
<dbReference type="SMART" id="SM00336">
    <property type="entry name" value="BBOX"/>
    <property type="match status" value="2"/>
</dbReference>
<dbReference type="GeneTree" id="ENSGT01040000240400"/>
<dbReference type="SUPFAM" id="SSF49899">
    <property type="entry name" value="Concanavalin A-like lectins/glucanases"/>
    <property type="match status" value="1"/>
</dbReference>
<sequence length="706" mass="80584">MAEDMVLEERENCRNGRLLDAELKPRIGPDTAEERLKIKEETGADERDWKTVVVQEEPTCPSIKEEEEEVYINDTGVSVKFEGEEDEEKPQFSPFHQGYGEENGEVERELKPERISGSFGSLGLRTEDDPEDFSEVDCSSDTDESEGDWKDLSESSLIAMKNEAAPSDTKDPRRLNMNNDFLCAICLEVFTDPVSTPCGHNFCKTCISTHWDNNVLFKCPLCNEAFNTRPQLKVNTMVSEMIAQFRCRERQVSRKSRGVLCDTCTGNKANAVKSCLVCVASYCETHLEPHLTAPPLRKHQLIEPMGNLEDRVCEKHQKPLELFCKTDQTCVCLVCPVLDHKDHEFVPLKEEFEGRKVELKTAGADVQKMIQERRVKIEEVKHLMKVSQDKAGREIAEGVQFFTALKESVDRGLDKFVKRVEDKQTAAEKQAEDVIRELEQEISELEKRSTEVEKLALSEDHPHLLQNYPSLKEAPPTKDWTKVRVCPLLYDKTVVKAVDHLEETLRQQMKTFKEAVELKKVREFEVEVTLDPDTATPNLILSDDGKQVRHGDKKKILDIFDMCACVLGKESFSSGRFYFEVQVKDKTQWDLGVVRKSFNRKGKINRSPYHGYWLLVLRNTEYKAYSDPRVSLRLPSPPEKIGVFVDYDKGVVSFYDVNTAALIYSFTGCSFTEKLHPYFGTGTNDGGKNSAPLIICPVYQNMRSFF</sequence>
<dbReference type="CDD" id="cd19769">
    <property type="entry name" value="Bbox2_TRIM16-like"/>
    <property type="match status" value="1"/>
</dbReference>
<feature type="compositionally biased region" description="Basic and acidic residues" evidence="8">
    <location>
        <begin position="105"/>
        <end position="114"/>
    </location>
</feature>